<dbReference type="PANTHER" id="PTHR42731">
    <property type="entry name" value="SLL1084 PROTEIN"/>
    <property type="match status" value="1"/>
</dbReference>
<reference evidence="2 3" key="1">
    <citation type="submission" date="2019-03" db="EMBL/GenBank/DDBJ databases">
        <title>Lake Tanganyika Metagenome-Assembled Genomes (MAGs).</title>
        <authorList>
            <person name="Tran P."/>
        </authorList>
    </citation>
    <scope>NUCLEOTIDE SEQUENCE [LARGE SCALE GENOMIC DNA]</scope>
    <source>
        <strain evidence="2">K_DeepCast_65m_m2_236</strain>
    </source>
</reference>
<comment type="caution">
    <text evidence="2">The sequence shown here is derived from an EMBL/GenBank/DDBJ whole genome shotgun (WGS) entry which is preliminary data.</text>
</comment>
<dbReference type="Gene3D" id="3.80.30.20">
    <property type="entry name" value="tm_1862 like domain"/>
    <property type="match status" value="1"/>
</dbReference>
<dbReference type="SUPFAM" id="SSF102114">
    <property type="entry name" value="Radical SAM enzymes"/>
    <property type="match status" value="1"/>
</dbReference>
<dbReference type="PANTHER" id="PTHR42731:SF1">
    <property type="entry name" value="RADICAL SAM DOMAIN PROTEIN"/>
    <property type="match status" value="1"/>
</dbReference>
<dbReference type="GO" id="GO:0051536">
    <property type="term" value="F:iron-sulfur cluster binding"/>
    <property type="evidence" value="ECO:0007669"/>
    <property type="project" value="InterPro"/>
</dbReference>
<dbReference type="SFLD" id="SFLDG01082">
    <property type="entry name" value="B12-binding_domain_containing"/>
    <property type="match status" value="1"/>
</dbReference>
<evidence type="ECO:0000313" key="2">
    <source>
        <dbReference type="EMBL" id="MBM3274920.1"/>
    </source>
</evidence>
<gene>
    <name evidence="2" type="ORF">FJZ00_07190</name>
</gene>
<dbReference type="InterPro" id="IPR006638">
    <property type="entry name" value="Elp3/MiaA/NifB-like_rSAM"/>
</dbReference>
<dbReference type="PROSITE" id="PS51918">
    <property type="entry name" value="RADICAL_SAM"/>
    <property type="match status" value="1"/>
</dbReference>
<feature type="domain" description="Radical SAM core" evidence="1">
    <location>
        <begin position="48"/>
        <end position="273"/>
    </location>
</feature>
<dbReference type="CDD" id="cd01335">
    <property type="entry name" value="Radical_SAM"/>
    <property type="match status" value="1"/>
</dbReference>
<protein>
    <submittedName>
        <fullName evidence="2">Radical SAM protein</fullName>
    </submittedName>
</protein>
<dbReference type="SFLD" id="SFLDS00029">
    <property type="entry name" value="Radical_SAM"/>
    <property type="match status" value="1"/>
</dbReference>
<dbReference type="Pfam" id="PF04055">
    <property type="entry name" value="Radical_SAM"/>
    <property type="match status" value="1"/>
</dbReference>
<evidence type="ECO:0000259" key="1">
    <source>
        <dbReference type="PROSITE" id="PS51918"/>
    </source>
</evidence>
<dbReference type="InterPro" id="IPR023404">
    <property type="entry name" value="rSAM_horseshoe"/>
</dbReference>
<dbReference type="SMART" id="SM00729">
    <property type="entry name" value="Elp3"/>
    <property type="match status" value="1"/>
</dbReference>
<name>A0A937X672_9BACT</name>
<sequence>YEPIYSPTGYHEGLHPADDSDAPPFIERLWLRDVDRYPAESAVLTPHTEFADTYLIEIARGCSRACRFCMAGFITRPVRYRQLPDLIAQADRGLVHTPKIGLLSASVSDHPDLMALGDHLLTKEVRLYMSSIRADAITPEFIRLLRHGGLKSLTVAPEAGSERMRARISKHLTHEELMRCVRYAGEGGMTGVKFYVMVGLPHETDEDVMAIADLMADAVKLGRPLGMRQFVIDLHPFVPKAFTPYQWEPQTTPERFDRIFDLLRRPLAKLGVQTRFDSPAWAIVQEILARGDRRSADVMETALAQGGNLSAYRRAIRDHAIPRRFYKGSPTPWDHVASGMSSKFMMLESMKAEINLQSPPCPIAAPLPLAEVECRRCGVCEGLDAAPNAPIVSLPVARV</sequence>
<proteinExistence type="predicted"/>
<feature type="non-terminal residue" evidence="2">
    <location>
        <position position="1"/>
    </location>
</feature>
<dbReference type="InterPro" id="IPR007197">
    <property type="entry name" value="rSAM"/>
</dbReference>
<dbReference type="Proteomes" id="UP000703893">
    <property type="component" value="Unassembled WGS sequence"/>
</dbReference>
<dbReference type="EMBL" id="VGJX01000376">
    <property type="protein sequence ID" value="MBM3274920.1"/>
    <property type="molecule type" value="Genomic_DNA"/>
</dbReference>
<evidence type="ECO:0000313" key="3">
    <source>
        <dbReference type="Proteomes" id="UP000703893"/>
    </source>
</evidence>
<dbReference type="InterPro" id="IPR058240">
    <property type="entry name" value="rSAM_sf"/>
</dbReference>
<dbReference type="AlphaFoldDB" id="A0A937X672"/>
<dbReference type="GO" id="GO:0003824">
    <property type="term" value="F:catalytic activity"/>
    <property type="evidence" value="ECO:0007669"/>
    <property type="project" value="InterPro"/>
</dbReference>
<organism evidence="2 3">
    <name type="scientific">Candidatus Tanganyikabacteria bacterium</name>
    <dbReference type="NCBI Taxonomy" id="2961651"/>
    <lineage>
        <taxon>Bacteria</taxon>
        <taxon>Bacillati</taxon>
        <taxon>Candidatus Sericytochromatia</taxon>
        <taxon>Candidatus Tanganyikabacteria</taxon>
    </lineage>
</organism>
<accession>A0A937X672</accession>